<gene>
    <name evidence="2" type="ORF">M6D93_14395</name>
</gene>
<sequence length="119" mass="12999">MISVIHFRPTVDDVTFIEQATVAMTALAARPGYRSGSFGRSTDDENAWVLVTHWDSVGAYRRGLGGYEVKMSTPFFAQALDQPSGFEELLADSATGIAEVGRSDLAPDFRRDFSAEGDF</sequence>
<evidence type="ECO:0000259" key="1">
    <source>
        <dbReference type="Pfam" id="PF03992"/>
    </source>
</evidence>
<name>A0ABY4QUZ7_9ACTN</name>
<keyword evidence="2" id="KW-0503">Monooxygenase</keyword>
<dbReference type="Pfam" id="PF03992">
    <property type="entry name" value="ABM"/>
    <property type="match status" value="1"/>
</dbReference>
<organism evidence="2 3">
    <name type="scientific">Jatrophihabitans telluris</name>
    <dbReference type="NCBI Taxonomy" id="2038343"/>
    <lineage>
        <taxon>Bacteria</taxon>
        <taxon>Bacillati</taxon>
        <taxon>Actinomycetota</taxon>
        <taxon>Actinomycetes</taxon>
        <taxon>Jatrophihabitantales</taxon>
        <taxon>Jatrophihabitantaceae</taxon>
        <taxon>Jatrophihabitans</taxon>
    </lineage>
</organism>
<reference evidence="2" key="2">
    <citation type="submission" date="2022-05" db="EMBL/GenBank/DDBJ databases">
        <authorList>
            <person name="Kim J.-S."/>
            <person name="Lee K."/>
            <person name="Suh M."/>
            <person name="Eom M."/>
            <person name="Kim J.-S."/>
            <person name="Kim D.-S."/>
            <person name="Ko S.-H."/>
            <person name="Shin Y."/>
            <person name="Lee J.-S."/>
        </authorList>
    </citation>
    <scope>NUCLEOTIDE SEQUENCE</scope>
    <source>
        <strain evidence="2">N237</strain>
    </source>
</reference>
<protein>
    <submittedName>
        <fullName evidence="2">Antibiotic biosynthesis monooxygenase</fullName>
    </submittedName>
</protein>
<feature type="domain" description="ABM" evidence="1">
    <location>
        <begin position="15"/>
        <end position="61"/>
    </location>
</feature>
<dbReference type="EMBL" id="CP097332">
    <property type="protein sequence ID" value="UQX87483.1"/>
    <property type="molecule type" value="Genomic_DNA"/>
</dbReference>
<proteinExistence type="predicted"/>
<evidence type="ECO:0000313" key="3">
    <source>
        <dbReference type="Proteomes" id="UP001056336"/>
    </source>
</evidence>
<accession>A0ABY4QUZ7</accession>
<keyword evidence="3" id="KW-1185">Reference proteome</keyword>
<dbReference type="Proteomes" id="UP001056336">
    <property type="component" value="Chromosome"/>
</dbReference>
<keyword evidence="2" id="KW-0560">Oxidoreductase</keyword>
<dbReference type="Gene3D" id="3.30.70.100">
    <property type="match status" value="1"/>
</dbReference>
<dbReference type="GO" id="GO:0004497">
    <property type="term" value="F:monooxygenase activity"/>
    <property type="evidence" value="ECO:0007669"/>
    <property type="project" value="UniProtKB-KW"/>
</dbReference>
<dbReference type="InterPro" id="IPR011008">
    <property type="entry name" value="Dimeric_a/b-barrel"/>
</dbReference>
<dbReference type="InterPro" id="IPR007138">
    <property type="entry name" value="ABM_dom"/>
</dbReference>
<reference evidence="2" key="1">
    <citation type="journal article" date="2018" name="Int. J. Syst. Evol. Microbiol.">
        <title>Jatrophihabitans telluris sp. nov., isolated from sediment soil of lava forest wetlands and the emended description of the genus Jatrophihabitans.</title>
        <authorList>
            <person name="Lee K.C."/>
            <person name="Suh M.K."/>
            <person name="Eom M.K."/>
            <person name="Kim K.K."/>
            <person name="Kim J.S."/>
            <person name="Kim D.S."/>
            <person name="Ko S.H."/>
            <person name="Shin Y.K."/>
            <person name="Lee J.S."/>
        </authorList>
    </citation>
    <scope>NUCLEOTIDE SEQUENCE</scope>
    <source>
        <strain evidence="2">N237</strain>
    </source>
</reference>
<dbReference type="RefSeq" id="WP_249770045.1">
    <property type="nucleotide sequence ID" value="NZ_CP097332.1"/>
</dbReference>
<dbReference type="SUPFAM" id="SSF54909">
    <property type="entry name" value="Dimeric alpha+beta barrel"/>
    <property type="match status" value="1"/>
</dbReference>
<evidence type="ECO:0000313" key="2">
    <source>
        <dbReference type="EMBL" id="UQX87483.1"/>
    </source>
</evidence>